<reference evidence="1" key="2">
    <citation type="submission" date="2020-06" db="EMBL/GenBank/DDBJ databases">
        <authorList>
            <person name="Sheffer M."/>
        </authorList>
    </citation>
    <scope>NUCLEOTIDE SEQUENCE</scope>
</reference>
<evidence type="ECO:0000313" key="1">
    <source>
        <dbReference type="EMBL" id="KAF8792866.1"/>
    </source>
</evidence>
<dbReference type="AlphaFoldDB" id="A0A8T0FPW6"/>
<sequence>MHSLYQKTLEEFREWIRSAIMTIERMALRNLCNEFNYRLNVCHVTKHIKLGHIQDLFYALPLPKTLEEFREWIRSAIMTIERMALRNLCNEFNYRLNVCHVTKTIKLGLRLGVYSMHQNQQFEVGSKLHNRVHI</sequence>
<dbReference type="Proteomes" id="UP000807504">
    <property type="component" value="Unassembled WGS sequence"/>
</dbReference>
<protein>
    <submittedName>
        <fullName evidence="1">Uncharacterized protein</fullName>
    </submittedName>
</protein>
<dbReference type="EMBL" id="JABXBU010000003">
    <property type="protein sequence ID" value="KAF8792866.1"/>
    <property type="molecule type" value="Genomic_DNA"/>
</dbReference>
<gene>
    <name evidence="1" type="ORF">HNY73_004413</name>
</gene>
<keyword evidence="2" id="KW-1185">Reference proteome</keyword>
<proteinExistence type="predicted"/>
<reference evidence="1" key="1">
    <citation type="journal article" date="2020" name="bioRxiv">
        <title>Chromosome-level reference genome of the European wasp spider Argiope bruennichi: a resource for studies on range expansion and evolutionary adaptation.</title>
        <authorList>
            <person name="Sheffer M.M."/>
            <person name="Hoppe A."/>
            <person name="Krehenwinkel H."/>
            <person name="Uhl G."/>
            <person name="Kuss A.W."/>
            <person name="Jensen L."/>
            <person name="Jensen C."/>
            <person name="Gillespie R.G."/>
            <person name="Hoff K.J."/>
            <person name="Prost S."/>
        </authorList>
    </citation>
    <scope>NUCLEOTIDE SEQUENCE</scope>
</reference>
<comment type="caution">
    <text evidence="1">The sequence shown here is derived from an EMBL/GenBank/DDBJ whole genome shotgun (WGS) entry which is preliminary data.</text>
</comment>
<organism evidence="1 2">
    <name type="scientific">Argiope bruennichi</name>
    <name type="common">Wasp spider</name>
    <name type="synonym">Aranea bruennichi</name>
    <dbReference type="NCBI Taxonomy" id="94029"/>
    <lineage>
        <taxon>Eukaryota</taxon>
        <taxon>Metazoa</taxon>
        <taxon>Ecdysozoa</taxon>
        <taxon>Arthropoda</taxon>
        <taxon>Chelicerata</taxon>
        <taxon>Arachnida</taxon>
        <taxon>Araneae</taxon>
        <taxon>Araneomorphae</taxon>
        <taxon>Entelegynae</taxon>
        <taxon>Araneoidea</taxon>
        <taxon>Araneidae</taxon>
        <taxon>Argiope</taxon>
    </lineage>
</organism>
<evidence type="ECO:0000313" key="2">
    <source>
        <dbReference type="Proteomes" id="UP000807504"/>
    </source>
</evidence>
<accession>A0A8T0FPW6</accession>
<name>A0A8T0FPW6_ARGBR</name>